<dbReference type="PROSITE" id="PS50076">
    <property type="entry name" value="DNAJ_2"/>
    <property type="match status" value="1"/>
</dbReference>
<evidence type="ECO:0000256" key="13">
    <source>
        <dbReference type="HAMAP-Rule" id="MF_01152"/>
    </source>
</evidence>
<sequence length="370" mass="40100">MAEKDYYATLGVDKSASSDEIKKAYRQLAKKYHPDMNKDDESAAQKFKEVNEAYQVLSDDKKRAQYDQFGSAAFDGSAGGAGYGGGFGGFEGFGGFGDIFDSFFGGGRTAQRNGPMRGGDVDVSVKISFEEAAFGVKRDISISRQENCETCGGSGAKPGSSTKTCPTCGGSGQIRRQQQSLFGSVMNVTTCPTCHGEGHIVEDPCDHCRGTGRVLRTRTISVNIPAGIDDGQIITLTGQGDAGQKGGPSGDVHVYITVKPHKTFKRDGVNLYMDMPISFGQAALGCELEVPTLDGKVKYTIPSGTQPGTVFRLRDKGIKYLRQDRHGDLYVKMNVVVPRKLTERQKELILEMEGMPNTREHKKGRGIFKK</sequence>
<feature type="zinc finger region" description="CR-type" evidence="14">
    <location>
        <begin position="135"/>
        <end position="217"/>
    </location>
</feature>
<accession>A0A926DJL4</accession>
<protein>
    <recommendedName>
        <fullName evidence="12 13">Chaperone protein DnaJ</fullName>
    </recommendedName>
</protein>
<dbReference type="InterPro" id="IPR036869">
    <property type="entry name" value="J_dom_sf"/>
</dbReference>
<dbReference type="Pfam" id="PF00226">
    <property type="entry name" value="DnaJ"/>
    <property type="match status" value="1"/>
</dbReference>
<evidence type="ECO:0000256" key="1">
    <source>
        <dbReference type="ARBA" id="ARBA00004496"/>
    </source>
</evidence>
<comment type="cofactor">
    <cofactor evidence="13">
        <name>Zn(2+)</name>
        <dbReference type="ChEBI" id="CHEBI:29105"/>
    </cofactor>
    <text evidence="13">Binds 2 Zn(2+) ions per monomer.</text>
</comment>
<evidence type="ECO:0000256" key="11">
    <source>
        <dbReference type="ARBA" id="ARBA00061004"/>
    </source>
</evidence>
<evidence type="ECO:0000256" key="3">
    <source>
        <dbReference type="ARBA" id="ARBA00022490"/>
    </source>
</evidence>
<dbReference type="GO" id="GO:0006260">
    <property type="term" value="P:DNA replication"/>
    <property type="evidence" value="ECO:0007669"/>
    <property type="project" value="UniProtKB-KW"/>
</dbReference>
<dbReference type="GO" id="GO:0009408">
    <property type="term" value="P:response to heat"/>
    <property type="evidence" value="ECO:0007669"/>
    <property type="project" value="InterPro"/>
</dbReference>
<dbReference type="Gene3D" id="1.10.287.110">
    <property type="entry name" value="DnaJ domain"/>
    <property type="match status" value="1"/>
</dbReference>
<keyword evidence="4 13" id="KW-0235">DNA replication</keyword>
<dbReference type="CDD" id="cd06257">
    <property type="entry name" value="DnaJ"/>
    <property type="match status" value="1"/>
</dbReference>
<reference evidence="17" key="1">
    <citation type="submission" date="2020-08" db="EMBL/GenBank/DDBJ databases">
        <title>Genome public.</title>
        <authorList>
            <person name="Liu C."/>
            <person name="Sun Q."/>
        </authorList>
    </citation>
    <scope>NUCLEOTIDE SEQUENCE</scope>
    <source>
        <strain evidence="17">NSJ-63</strain>
    </source>
</reference>
<dbReference type="GO" id="GO:0051082">
    <property type="term" value="F:unfolded protein binding"/>
    <property type="evidence" value="ECO:0007669"/>
    <property type="project" value="UniProtKB-UniRule"/>
</dbReference>
<dbReference type="SMART" id="SM00271">
    <property type="entry name" value="DnaJ"/>
    <property type="match status" value="1"/>
</dbReference>
<dbReference type="NCBIfam" id="TIGR02349">
    <property type="entry name" value="DnaJ_bact"/>
    <property type="match status" value="1"/>
</dbReference>
<dbReference type="Pfam" id="PF00684">
    <property type="entry name" value="DnaJ_CXXCXGXG"/>
    <property type="match status" value="1"/>
</dbReference>
<organism evidence="17 18">
    <name type="scientific">Guopingia tenuis</name>
    <dbReference type="NCBI Taxonomy" id="2763656"/>
    <lineage>
        <taxon>Bacteria</taxon>
        <taxon>Bacillati</taxon>
        <taxon>Bacillota</taxon>
        <taxon>Clostridia</taxon>
        <taxon>Christensenellales</taxon>
        <taxon>Christensenellaceae</taxon>
        <taxon>Guopingia</taxon>
    </lineage>
</organism>
<name>A0A926DJL4_9FIRM</name>
<dbReference type="InterPro" id="IPR008971">
    <property type="entry name" value="HSP40/DnaJ_pept-bd"/>
</dbReference>
<feature type="binding site" evidence="13">
    <location>
        <position position="205"/>
    </location>
    <ligand>
        <name>Zn(2+)</name>
        <dbReference type="ChEBI" id="CHEBI:29105"/>
        <label>1</label>
    </ligand>
</feature>
<dbReference type="PROSITE" id="PS00636">
    <property type="entry name" value="DNAJ_1"/>
    <property type="match status" value="1"/>
</dbReference>
<comment type="caution">
    <text evidence="17">The sequence shown here is derived from an EMBL/GenBank/DDBJ whole genome shotgun (WGS) entry which is preliminary data.</text>
</comment>
<feature type="binding site" evidence="13">
    <location>
        <position position="208"/>
    </location>
    <ligand>
        <name>Zn(2+)</name>
        <dbReference type="ChEBI" id="CHEBI:29105"/>
        <label>1</label>
    </ligand>
</feature>
<dbReference type="FunFam" id="1.10.287.110:FF:000031">
    <property type="entry name" value="Molecular chaperone DnaJ"/>
    <property type="match status" value="1"/>
</dbReference>
<dbReference type="GO" id="GO:0008270">
    <property type="term" value="F:zinc ion binding"/>
    <property type="evidence" value="ECO:0007669"/>
    <property type="project" value="UniProtKB-UniRule"/>
</dbReference>
<dbReference type="HAMAP" id="MF_01152">
    <property type="entry name" value="DnaJ"/>
    <property type="match status" value="1"/>
</dbReference>
<evidence type="ECO:0000259" key="15">
    <source>
        <dbReference type="PROSITE" id="PS50076"/>
    </source>
</evidence>
<comment type="subcellular location">
    <subcellularLocation>
        <location evidence="1 13">Cytoplasm</location>
    </subcellularLocation>
</comment>
<dbReference type="Pfam" id="PF01556">
    <property type="entry name" value="DnaJ_C"/>
    <property type="match status" value="1"/>
</dbReference>
<evidence type="ECO:0000256" key="6">
    <source>
        <dbReference type="ARBA" id="ARBA00022737"/>
    </source>
</evidence>
<evidence type="ECO:0000256" key="7">
    <source>
        <dbReference type="ARBA" id="ARBA00022771"/>
    </source>
</evidence>
<evidence type="ECO:0000256" key="12">
    <source>
        <dbReference type="ARBA" id="ARBA00067609"/>
    </source>
</evidence>
<evidence type="ECO:0000256" key="2">
    <source>
        <dbReference type="ARBA" id="ARBA00011738"/>
    </source>
</evidence>
<dbReference type="GO" id="GO:0005524">
    <property type="term" value="F:ATP binding"/>
    <property type="evidence" value="ECO:0007669"/>
    <property type="project" value="InterPro"/>
</dbReference>
<evidence type="ECO:0000313" key="17">
    <source>
        <dbReference type="EMBL" id="MBC8538962.1"/>
    </source>
</evidence>
<proteinExistence type="inferred from homology"/>
<dbReference type="FunFam" id="2.60.260.20:FF:000004">
    <property type="entry name" value="Molecular chaperone DnaJ"/>
    <property type="match status" value="1"/>
</dbReference>
<evidence type="ECO:0000256" key="14">
    <source>
        <dbReference type="PROSITE-ProRule" id="PRU00546"/>
    </source>
</evidence>
<keyword evidence="5 13" id="KW-0479">Metal-binding</keyword>
<keyword evidence="10 13" id="KW-0143">Chaperone</keyword>
<feature type="binding site" evidence="13">
    <location>
        <position position="191"/>
    </location>
    <ligand>
        <name>Zn(2+)</name>
        <dbReference type="ChEBI" id="CHEBI:29105"/>
        <label>2</label>
    </ligand>
</feature>
<comment type="subunit">
    <text evidence="2 13">Homodimer.</text>
</comment>
<dbReference type="Gene3D" id="2.10.230.10">
    <property type="entry name" value="Heat shock protein DnaJ, cysteine-rich domain"/>
    <property type="match status" value="1"/>
</dbReference>
<evidence type="ECO:0000256" key="9">
    <source>
        <dbReference type="ARBA" id="ARBA00023016"/>
    </source>
</evidence>
<dbReference type="GO" id="GO:0042026">
    <property type="term" value="P:protein refolding"/>
    <property type="evidence" value="ECO:0007669"/>
    <property type="project" value="TreeGrafter"/>
</dbReference>
<dbReference type="InterPro" id="IPR012724">
    <property type="entry name" value="DnaJ"/>
</dbReference>
<gene>
    <name evidence="13 17" type="primary">dnaJ</name>
    <name evidence="17" type="ORF">H8693_08450</name>
</gene>
<feature type="binding site" evidence="13">
    <location>
        <position position="168"/>
    </location>
    <ligand>
        <name>Zn(2+)</name>
        <dbReference type="ChEBI" id="CHEBI:29105"/>
        <label>2</label>
    </ligand>
</feature>
<keyword evidence="18" id="KW-1185">Reference proteome</keyword>
<feature type="binding site" evidence="13">
    <location>
        <position position="148"/>
    </location>
    <ligand>
        <name>Zn(2+)</name>
        <dbReference type="ChEBI" id="CHEBI:29105"/>
        <label>1</label>
    </ligand>
</feature>
<dbReference type="InterPro" id="IPR001305">
    <property type="entry name" value="HSP_DnaJ_Cys-rich_dom"/>
</dbReference>
<feature type="domain" description="CR-type" evidence="16">
    <location>
        <begin position="135"/>
        <end position="217"/>
    </location>
</feature>
<feature type="repeat" description="CXXCXGXG motif" evidence="13">
    <location>
        <begin position="165"/>
        <end position="172"/>
    </location>
</feature>
<keyword evidence="3 13" id="KW-0963">Cytoplasm</keyword>
<dbReference type="AlphaFoldDB" id="A0A926DJL4"/>
<dbReference type="InterPro" id="IPR036410">
    <property type="entry name" value="HSP_DnaJ_Cys-rich_dom_sf"/>
</dbReference>
<comment type="function">
    <text evidence="13">Participates actively in the response to hyperosmotic and heat shock by preventing the aggregation of stress-denatured proteins and by disaggregating proteins, also in an autonomous, DnaK-independent fashion. Unfolded proteins bind initially to DnaJ; upon interaction with the DnaJ-bound protein, DnaK hydrolyzes its bound ATP, resulting in the formation of a stable complex. GrpE releases ADP from DnaK; ATP binding to DnaK triggers the release of the substrate protein, thus completing the reaction cycle. Several rounds of ATP-dependent interactions between DnaJ, DnaK and GrpE are required for fully efficient folding. Also involved, together with DnaK and GrpE, in the DNA replication of plasmids through activation of initiation proteins.</text>
</comment>
<feature type="binding site" evidence="13">
    <location>
        <position position="194"/>
    </location>
    <ligand>
        <name>Zn(2+)</name>
        <dbReference type="ChEBI" id="CHEBI:29105"/>
        <label>2</label>
    </ligand>
</feature>
<feature type="repeat" description="CXXCXGXG motif" evidence="13">
    <location>
        <begin position="148"/>
        <end position="155"/>
    </location>
</feature>
<comment type="similarity">
    <text evidence="11 13">Belongs to the DnaJ family.</text>
</comment>
<evidence type="ECO:0000256" key="5">
    <source>
        <dbReference type="ARBA" id="ARBA00022723"/>
    </source>
</evidence>
<dbReference type="CDD" id="cd10719">
    <property type="entry name" value="DnaJ_zf"/>
    <property type="match status" value="1"/>
</dbReference>
<evidence type="ECO:0000256" key="10">
    <source>
        <dbReference type="ARBA" id="ARBA00023186"/>
    </source>
</evidence>
<dbReference type="PRINTS" id="PR00625">
    <property type="entry name" value="JDOMAIN"/>
</dbReference>
<dbReference type="FunFam" id="2.10.230.10:FF:000002">
    <property type="entry name" value="Molecular chaperone DnaJ"/>
    <property type="match status" value="1"/>
</dbReference>
<dbReference type="PANTHER" id="PTHR43096">
    <property type="entry name" value="DNAJ HOMOLOG 1, MITOCHONDRIAL-RELATED"/>
    <property type="match status" value="1"/>
</dbReference>
<dbReference type="CDD" id="cd10747">
    <property type="entry name" value="DnaJ_C"/>
    <property type="match status" value="1"/>
</dbReference>
<dbReference type="PROSITE" id="PS51188">
    <property type="entry name" value="ZF_CR"/>
    <property type="match status" value="1"/>
</dbReference>
<dbReference type="SUPFAM" id="SSF57938">
    <property type="entry name" value="DnaJ/Hsp40 cysteine-rich domain"/>
    <property type="match status" value="1"/>
</dbReference>
<dbReference type="Proteomes" id="UP000617951">
    <property type="component" value="Unassembled WGS sequence"/>
</dbReference>
<keyword evidence="7 13" id="KW-0863">Zinc-finger</keyword>
<evidence type="ECO:0000313" key="18">
    <source>
        <dbReference type="Proteomes" id="UP000617951"/>
    </source>
</evidence>
<feature type="repeat" description="CXXCXGXG motif" evidence="13">
    <location>
        <begin position="205"/>
        <end position="212"/>
    </location>
</feature>
<evidence type="ECO:0000256" key="8">
    <source>
        <dbReference type="ARBA" id="ARBA00022833"/>
    </source>
</evidence>
<dbReference type="PANTHER" id="PTHR43096:SF48">
    <property type="entry name" value="CHAPERONE PROTEIN DNAJ"/>
    <property type="match status" value="1"/>
</dbReference>
<dbReference type="InterPro" id="IPR018253">
    <property type="entry name" value="DnaJ_domain_CS"/>
</dbReference>
<dbReference type="GO" id="GO:0005737">
    <property type="term" value="C:cytoplasm"/>
    <property type="evidence" value="ECO:0007669"/>
    <property type="project" value="UniProtKB-SubCell"/>
</dbReference>
<dbReference type="NCBIfam" id="NF008035">
    <property type="entry name" value="PRK10767.1"/>
    <property type="match status" value="1"/>
</dbReference>
<dbReference type="SUPFAM" id="SSF49493">
    <property type="entry name" value="HSP40/DnaJ peptide-binding domain"/>
    <property type="match status" value="2"/>
</dbReference>
<dbReference type="GO" id="GO:0031072">
    <property type="term" value="F:heat shock protein binding"/>
    <property type="evidence" value="ECO:0007669"/>
    <property type="project" value="InterPro"/>
</dbReference>
<keyword evidence="8 13" id="KW-0862">Zinc</keyword>
<dbReference type="Gene3D" id="2.60.260.20">
    <property type="entry name" value="Urease metallochaperone UreE, N-terminal domain"/>
    <property type="match status" value="2"/>
</dbReference>
<keyword evidence="6 13" id="KW-0677">Repeat</keyword>
<dbReference type="InterPro" id="IPR001623">
    <property type="entry name" value="DnaJ_domain"/>
</dbReference>
<dbReference type="EMBL" id="JACRSS010000004">
    <property type="protein sequence ID" value="MBC8538962.1"/>
    <property type="molecule type" value="Genomic_DNA"/>
</dbReference>
<evidence type="ECO:0000259" key="16">
    <source>
        <dbReference type="PROSITE" id="PS51188"/>
    </source>
</evidence>
<dbReference type="SUPFAM" id="SSF46565">
    <property type="entry name" value="Chaperone J-domain"/>
    <property type="match status" value="1"/>
</dbReference>
<dbReference type="RefSeq" id="WP_249280604.1">
    <property type="nucleotide sequence ID" value="NZ_JACRSS010000004.1"/>
</dbReference>
<keyword evidence="9 13" id="KW-0346">Stress response</keyword>
<comment type="domain">
    <text evidence="13">The J domain is necessary and sufficient to stimulate DnaK ATPase activity. Zinc center 1 plays an important role in the autonomous, DnaK-independent chaperone activity of DnaJ. Zinc center 2 is essential for interaction with DnaK and for DnaJ activity.</text>
</comment>
<feature type="binding site" evidence="13">
    <location>
        <position position="165"/>
    </location>
    <ligand>
        <name>Zn(2+)</name>
        <dbReference type="ChEBI" id="CHEBI:29105"/>
        <label>2</label>
    </ligand>
</feature>
<feature type="repeat" description="CXXCXGXG motif" evidence="13">
    <location>
        <begin position="191"/>
        <end position="198"/>
    </location>
</feature>
<feature type="binding site" evidence="13">
    <location>
        <position position="151"/>
    </location>
    <ligand>
        <name>Zn(2+)</name>
        <dbReference type="ChEBI" id="CHEBI:29105"/>
        <label>1</label>
    </ligand>
</feature>
<dbReference type="InterPro" id="IPR002939">
    <property type="entry name" value="DnaJ_C"/>
</dbReference>
<feature type="domain" description="J" evidence="15">
    <location>
        <begin position="5"/>
        <end position="70"/>
    </location>
</feature>
<evidence type="ECO:0000256" key="4">
    <source>
        <dbReference type="ARBA" id="ARBA00022705"/>
    </source>
</evidence>